<evidence type="ECO:0000256" key="2">
    <source>
        <dbReference type="SAM" id="Phobius"/>
    </source>
</evidence>
<accession>A0A183ICI6</accession>
<dbReference type="WBParaSite" id="SBAD_0000138701-mRNA-1">
    <property type="protein sequence ID" value="SBAD_0000138701-mRNA-1"/>
    <property type="gene ID" value="SBAD_0000138701"/>
</dbReference>
<feature type="transmembrane region" description="Helical" evidence="2">
    <location>
        <begin position="135"/>
        <end position="159"/>
    </location>
</feature>
<organism evidence="5">
    <name type="scientific">Soboliphyme baturini</name>
    <dbReference type="NCBI Taxonomy" id="241478"/>
    <lineage>
        <taxon>Eukaryota</taxon>
        <taxon>Metazoa</taxon>
        <taxon>Ecdysozoa</taxon>
        <taxon>Nematoda</taxon>
        <taxon>Enoplea</taxon>
        <taxon>Dorylaimia</taxon>
        <taxon>Dioctophymatida</taxon>
        <taxon>Dioctophymatoidea</taxon>
        <taxon>Soboliphymatidae</taxon>
        <taxon>Soboliphyme</taxon>
    </lineage>
</organism>
<keyword evidence="4" id="KW-1185">Reference proteome</keyword>
<keyword evidence="2" id="KW-0472">Membrane</keyword>
<evidence type="ECO:0000313" key="5">
    <source>
        <dbReference type="WBParaSite" id="SBAD_0000138701-mRNA-1"/>
    </source>
</evidence>
<reference evidence="5" key="1">
    <citation type="submission" date="2016-06" db="UniProtKB">
        <authorList>
            <consortium name="WormBaseParasite"/>
        </authorList>
    </citation>
    <scope>IDENTIFICATION</scope>
</reference>
<gene>
    <name evidence="3" type="ORF">SBAD_LOCUS1330</name>
</gene>
<feature type="region of interest" description="Disordered" evidence="1">
    <location>
        <begin position="259"/>
        <end position="298"/>
    </location>
</feature>
<feature type="transmembrane region" description="Helical" evidence="2">
    <location>
        <begin position="38"/>
        <end position="61"/>
    </location>
</feature>
<feature type="compositionally biased region" description="Low complexity" evidence="1">
    <location>
        <begin position="260"/>
        <end position="283"/>
    </location>
</feature>
<proteinExistence type="predicted"/>
<keyword evidence="2" id="KW-1133">Transmembrane helix</keyword>
<name>A0A183ICI6_9BILA</name>
<dbReference type="AlphaFoldDB" id="A0A183ICI6"/>
<reference evidence="3 4" key="2">
    <citation type="submission" date="2018-11" db="EMBL/GenBank/DDBJ databases">
        <authorList>
            <consortium name="Pathogen Informatics"/>
        </authorList>
    </citation>
    <scope>NUCLEOTIDE SEQUENCE [LARGE SCALE GENOMIC DNA]</scope>
</reference>
<dbReference type="EMBL" id="UZAM01006791">
    <property type="protein sequence ID" value="VDO94008.1"/>
    <property type="molecule type" value="Genomic_DNA"/>
</dbReference>
<feature type="transmembrane region" description="Helical" evidence="2">
    <location>
        <begin position="67"/>
        <end position="90"/>
    </location>
</feature>
<sequence>MSQEVGASSSSSSSSSWIGCGRCSTFGQLLPGRKPRHCVAVMVIVKALACIGFAACVYFFVGVNCSLFKLACFTIVTAGFCVLLETIGMFQRSWWLLSRMSIVNLVNIVLSTIVLFLTLAGEQTVAPSVRDFNPYLVQALTCTVLGVWLTVLMCSMKAIQHYCSYLMRNERTARSVQSPLPMAVVKVMSDHSQWGQPAKTKRADLYSFWDYYGPKLDMNTVIVTNTPSATSSSPTGATAATASDAAGLRVVNVSCRNKLKSPSSLPPTSVAAVQTAQQSTATTEQCNDTGTEQPTSQT</sequence>
<keyword evidence="2" id="KW-0812">Transmembrane</keyword>
<dbReference type="Proteomes" id="UP000270296">
    <property type="component" value="Unassembled WGS sequence"/>
</dbReference>
<evidence type="ECO:0000313" key="3">
    <source>
        <dbReference type="EMBL" id="VDO94008.1"/>
    </source>
</evidence>
<feature type="compositionally biased region" description="Polar residues" evidence="1">
    <location>
        <begin position="284"/>
        <end position="298"/>
    </location>
</feature>
<evidence type="ECO:0000256" key="1">
    <source>
        <dbReference type="SAM" id="MobiDB-lite"/>
    </source>
</evidence>
<protein>
    <submittedName>
        <fullName evidence="5">MARVEL domain-containing protein</fullName>
    </submittedName>
</protein>
<evidence type="ECO:0000313" key="4">
    <source>
        <dbReference type="Proteomes" id="UP000270296"/>
    </source>
</evidence>
<feature type="transmembrane region" description="Helical" evidence="2">
    <location>
        <begin position="102"/>
        <end position="120"/>
    </location>
</feature>